<dbReference type="EMBL" id="KC632328">
    <property type="protein sequence ID" value="AGM32142.1"/>
    <property type="molecule type" value="mRNA"/>
</dbReference>
<name>R4V0K6_COPFO</name>
<protein>
    <submittedName>
        <fullName evidence="2">Uncharacterized protein</fullName>
    </submittedName>
</protein>
<feature type="transmembrane region" description="Helical" evidence="1">
    <location>
        <begin position="98"/>
        <end position="116"/>
    </location>
</feature>
<proteinExistence type="evidence at transcript level"/>
<feature type="transmembrane region" description="Helical" evidence="1">
    <location>
        <begin position="42"/>
        <end position="61"/>
    </location>
</feature>
<dbReference type="AlphaFoldDB" id="R4V0K6"/>
<accession>R4V0K6</accession>
<organism evidence="2">
    <name type="scientific">Coptotermes formosanus</name>
    <name type="common">Formosan subterranean termite</name>
    <dbReference type="NCBI Taxonomy" id="36987"/>
    <lineage>
        <taxon>Eukaryota</taxon>
        <taxon>Metazoa</taxon>
        <taxon>Ecdysozoa</taxon>
        <taxon>Arthropoda</taxon>
        <taxon>Hexapoda</taxon>
        <taxon>Insecta</taxon>
        <taxon>Pterygota</taxon>
        <taxon>Neoptera</taxon>
        <taxon>Polyneoptera</taxon>
        <taxon>Dictyoptera</taxon>
        <taxon>Blattodea</taxon>
        <taxon>Blattoidea</taxon>
        <taxon>Termitoidae</taxon>
        <taxon>Rhinotermitidae</taxon>
        <taxon>Coptotermes</taxon>
    </lineage>
</organism>
<evidence type="ECO:0000313" key="2">
    <source>
        <dbReference type="EMBL" id="AGM32142.1"/>
    </source>
</evidence>
<feature type="transmembrane region" description="Helical" evidence="1">
    <location>
        <begin position="12"/>
        <end position="30"/>
    </location>
</feature>
<reference evidence="2" key="1">
    <citation type="submission" date="2013-02" db="EMBL/GenBank/DDBJ databases">
        <title>Immune-Related transcriptome of Coptotermes formosanus Shiraki workers: the defense mechanism.</title>
        <authorList>
            <person name="Hussain A."/>
            <person name="Li Y.F."/>
            <person name="Wen S.Y."/>
        </authorList>
    </citation>
    <scope>NUCLEOTIDE SEQUENCE</scope>
</reference>
<keyword evidence="1" id="KW-1133">Transmembrane helix</keyword>
<keyword evidence="1" id="KW-0472">Membrane</keyword>
<keyword evidence="1" id="KW-0812">Transmembrane</keyword>
<evidence type="ECO:0000256" key="1">
    <source>
        <dbReference type="SAM" id="Phobius"/>
    </source>
</evidence>
<sequence>MVEFGIGCVLQIITIILGAFALFCAIYWLITEWDVATFIKNLFLGFCAIILILVEVYPLSFLSHFKYITLLWGKGCHLLLLGTFTYDGKFDPFTFRNGVWLGFYILGVVFIILNFVCGDSALAPPLLGGSAEQ</sequence>